<dbReference type="AlphaFoldDB" id="A0A6G1IQA7"/>
<name>A0A6G1IQA7_9PLEO</name>
<dbReference type="EMBL" id="MU005596">
    <property type="protein sequence ID" value="KAF2680434.1"/>
    <property type="molecule type" value="Genomic_DNA"/>
</dbReference>
<evidence type="ECO:0000313" key="2">
    <source>
        <dbReference type="Proteomes" id="UP000799291"/>
    </source>
</evidence>
<accession>A0A6G1IQA7</accession>
<dbReference type="OrthoDB" id="3799105at2759"/>
<organism evidence="1 2">
    <name type="scientific">Lentithecium fluviatile CBS 122367</name>
    <dbReference type="NCBI Taxonomy" id="1168545"/>
    <lineage>
        <taxon>Eukaryota</taxon>
        <taxon>Fungi</taxon>
        <taxon>Dikarya</taxon>
        <taxon>Ascomycota</taxon>
        <taxon>Pezizomycotina</taxon>
        <taxon>Dothideomycetes</taxon>
        <taxon>Pleosporomycetidae</taxon>
        <taxon>Pleosporales</taxon>
        <taxon>Massarineae</taxon>
        <taxon>Lentitheciaceae</taxon>
        <taxon>Lentithecium</taxon>
    </lineage>
</organism>
<evidence type="ECO:0000313" key="1">
    <source>
        <dbReference type="EMBL" id="KAF2680434.1"/>
    </source>
</evidence>
<dbReference type="Proteomes" id="UP000799291">
    <property type="component" value="Unassembled WGS sequence"/>
</dbReference>
<keyword evidence="2" id="KW-1185">Reference proteome</keyword>
<gene>
    <name evidence="1" type="ORF">K458DRAFT_407194</name>
</gene>
<sequence length="259" mass="30467">MDTLGNLLSSITTRIPTPTTSLPPPHAAQAQPLFPNLPLELREQIYSYVIPSYLNSESPSLSPRAGIYPNNEYAILFTNIATRIDAGLYYIRSRKTFDLWSLEARARFDQFLNWFPDNSGYASVRHLEMRRFYEEIPDRSDIPNGDMTLILRCASLRTLRLWYNGGFDRRDMSARNGKHFAVRHWTAQEIFDIFQLQRLFELENLDRVDLKWWFCWDRRSEGALLTEMEFAEKMAEVERLVRVGFEERGRDVEVRICLQ</sequence>
<reference evidence="1" key="1">
    <citation type="journal article" date="2020" name="Stud. Mycol.">
        <title>101 Dothideomycetes genomes: a test case for predicting lifestyles and emergence of pathogens.</title>
        <authorList>
            <person name="Haridas S."/>
            <person name="Albert R."/>
            <person name="Binder M."/>
            <person name="Bloem J."/>
            <person name="Labutti K."/>
            <person name="Salamov A."/>
            <person name="Andreopoulos B."/>
            <person name="Baker S."/>
            <person name="Barry K."/>
            <person name="Bills G."/>
            <person name="Bluhm B."/>
            <person name="Cannon C."/>
            <person name="Castanera R."/>
            <person name="Culley D."/>
            <person name="Daum C."/>
            <person name="Ezra D."/>
            <person name="Gonzalez J."/>
            <person name="Henrissat B."/>
            <person name="Kuo A."/>
            <person name="Liang C."/>
            <person name="Lipzen A."/>
            <person name="Lutzoni F."/>
            <person name="Magnuson J."/>
            <person name="Mondo S."/>
            <person name="Nolan M."/>
            <person name="Ohm R."/>
            <person name="Pangilinan J."/>
            <person name="Park H.-J."/>
            <person name="Ramirez L."/>
            <person name="Alfaro M."/>
            <person name="Sun H."/>
            <person name="Tritt A."/>
            <person name="Yoshinaga Y."/>
            <person name="Zwiers L.-H."/>
            <person name="Turgeon B."/>
            <person name="Goodwin S."/>
            <person name="Spatafora J."/>
            <person name="Crous P."/>
            <person name="Grigoriev I."/>
        </authorList>
    </citation>
    <scope>NUCLEOTIDE SEQUENCE</scope>
    <source>
        <strain evidence="1">CBS 122367</strain>
    </source>
</reference>
<proteinExistence type="predicted"/>
<protein>
    <submittedName>
        <fullName evidence="1">Uncharacterized protein</fullName>
    </submittedName>
</protein>